<dbReference type="Pfam" id="PF02653">
    <property type="entry name" value="BPD_transp_2"/>
    <property type="match status" value="1"/>
</dbReference>
<feature type="transmembrane region" description="Helical" evidence="6">
    <location>
        <begin position="237"/>
        <end position="260"/>
    </location>
</feature>
<dbReference type="InterPro" id="IPR001851">
    <property type="entry name" value="ABC_transp_permease"/>
</dbReference>
<dbReference type="PANTHER" id="PTHR32196:SF69">
    <property type="entry name" value="BRANCHED-CHAIN AMINO ACID TRANSPORT SYSTEM, PERMEASE PROTEIN"/>
    <property type="match status" value="1"/>
</dbReference>
<dbReference type="AlphaFoldDB" id="A0A8A7KF26"/>
<dbReference type="GO" id="GO:0005886">
    <property type="term" value="C:plasma membrane"/>
    <property type="evidence" value="ECO:0007669"/>
    <property type="project" value="UniProtKB-SubCell"/>
</dbReference>
<feature type="transmembrane region" description="Helical" evidence="6">
    <location>
        <begin position="85"/>
        <end position="105"/>
    </location>
</feature>
<organism evidence="7 8">
    <name type="scientific">Iocasia fonsfrigidae</name>
    <dbReference type="NCBI Taxonomy" id="2682810"/>
    <lineage>
        <taxon>Bacteria</taxon>
        <taxon>Bacillati</taxon>
        <taxon>Bacillota</taxon>
        <taxon>Clostridia</taxon>
        <taxon>Halanaerobiales</taxon>
        <taxon>Halanaerobiaceae</taxon>
        <taxon>Iocasia</taxon>
    </lineage>
</organism>
<dbReference type="CDD" id="cd06574">
    <property type="entry name" value="TM_PBP1_branched-chain-AA_like"/>
    <property type="match status" value="1"/>
</dbReference>
<protein>
    <submittedName>
        <fullName evidence="7">ABC transporter permease</fullName>
    </submittedName>
</protein>
<dbReference type="Proteomes" id="UP000665020">
    <property type="component" value="Chromosome"/>
</dbReference>
<dbReference type="PANTHER" id="PTHR32196">
    <property type="entry name" value="ABC TRANSPORTER PERMEASE PROTEIN YPHD-RELATED-RELATED"/>
    <property type="match status" value="1"/>
</dbReference>
<feature type="transmembrane region" description="Helical" evidence="6">
    <location>
        <begin position="266"/>
        <end position="283"/>
    </location>
</feature>
<feature type="transmembrane region" description="Helical" evidence="6">
    <location>
        <begin position="183"/>
        <end position="203"/>
    </location>
</feature>
<evidence type="ECO:0000256" key="1">
    <source>
        <dbReference type="ARBA" id="ARBA00004651"/>
    </source>
</evidence>
<sequence>MSFNLLMGTLEQGLAYGLLAMGVYITFRILDFPDLTVEGSFPLGAAVAAVSIVSGVNPFLATFFAFLAGSIAGVITGIINTKLNIAGLLAGILTMTSLYSINLRIMGKSNIPLLRERTIITILRDLGIPAGYVALISFIIIVFLIKGLIDYFLYTEIGMAVRATGDNSVMIETLGVNPDTIKIMGLALANGLVALSGSLVAQYQGFTDIGMGIGMIVIGLASVIIGEVVIRTSKIPFATLGVILGSIIYRLAIAVALQLGFAPTDLKIVTAVLVVLALGAPSLRKIMIQDEFAEHLLEGGNIDVKTK</sequence>
<feature type="transmembrane region" description="Helical" evidence="6">
    <location>
        <begin position="60"/>
        <end position="79"/>
    </location>
</feature>
<evidence type="ECO:0000313" key="7">
    <source>
        <dbReference type="EMBL" id="QTL96764.1"/>
    </source>
</evidence>
<feature type="transmembrane region" description="Helical" evidence="6">
    <location>
        <begin position="12"/>
        <end position="30"/>
    </location>
</feature>
<reference evidence="7" key="1">
    <citation type="submission" date="2019-12" db="EMBL/GenBank/DDBJ databases">
        <authorList>
            <person name="zhang j."/>
            <person name="sun C.M."/>
        </authorList>
    </citation>
    <scope>NUCLEOTIDE SEQUENCE</scope>
    <source>
        <strain evidence="7">NS-1</strain>
    </source>
</reference>
<dbReference type="EMBL" id="CP046640">
    <property type="protein sequence ID" value="QTL96764.1"/>
    <property type="molecule type" value="Genomic_DNA"/>
</dbReference>
<dbReference type="GO" id="GO:0022857">
    <property type="term" value="F:transmembrane transporter activity"/>
    <property type="evidence" value="ECO:0007669"/>
    <property type="project" value="InterPro"/>
</dbReference>
<keyword evidence="5 6" id="KW-0472">Membrane</keyword>
<dbReference type="RefSeq" id="WP_230868470.1">
    <property type="nucleotide sequence ID" value="NZ_CP046640.1"/>
</dbReference>
<accession>A0A8A7KF26</accession>
<proteinExistence type="predicted"/>
<evidence type="ECO:0000256" key="6">
    <source>
        <dbReference type="SAM" id="Phobius"/>
    </source>
</evidence>
<keyword evidence="8" id="KW-1185">Reference proteome</keyword>
<dbReference type="KEGG" id="ifn:GM661_01635"/>
<keyword evidence="2" id="KW-1003">Cell membrane</keyword>
<name>A0A8A7KF26_9FIRM</name>
<evidence type="ECO:0000256" key="4">
    <source>
        <dbReference type="ARBA" id="ARBA00022989"/>
    </source>
</evidence>
<evidence type="ECO:0000256" key="2">
    <source>
        <dbReference type="ARBA" id="ARBA00022475"/>
    </source>
</evidence>
<evidence type="ECO:0000256" key="5">
    <source>
        <dbReference type="ARBA" id="ARBA00023136"/>
    </source>
</evidence>
<keyword evidence="4 6" id="KW-1133">Transmembrane helix</keyword>
<comment type="subcellular location">
    <subcellularLocation>
        <location evidence="1">Cell membrane</location>
        <topology evidence="1">Multi-pass membrane protein</topology>
    </subcellularLocation>
</comment>
<evidence type="ECO:0000256" key="3">
    <source>
        <dbReference type="ARBA" id="ARBA00022692"/>
    </source>
</evidence>
<feature type="transmembrane region" description="Helical" evidence="6">
    <location>
        <begin position="126"/>
        <end position="145"/>
    </location>
</feature>
<evidence type="ECO:0000313" key="8">
    <source>
        <dbReference type="Proteomes" id="UP000665020"/>
    </source>
</evidence>
<keyword evidence="3 6" id="KW-0812">Transmembrane</keyword>
<gene>
    <name evidence="7" type="ORF">GM661_01635</name>
</gene>
<feature type="transmembrane region" description="Helical" evidence="6">
    <location>
        <begin position="209"/>
        <end position="230"/>
    </location>
</feature>